<gene>
    <name evidence="2" type="ORF">PVAP13_1NG450538</name>
</gene>
<organism evidence="2 3">
    <name type="scientific">Panicum virgatum</name>
    <name type="common">Blackwell switchgrass</name>
    <dbReference type="NCBI Taxonomy" id="38727"/>
    <lineage>
        <taxon>Eukaryota</taxon>
        <taxon>Viridiplantae</taxon>
        <taxon>Streptophyta</taxon>
        <taxon>Embryophyta</taxon>
        <taxon>Tracheophyta</taxon>
        <taxon>Spermatophyta</taxon>
        <taxon>Magnoliopsida</taxon>
        <taxon>Liliopsida</taxon>
        <taxon>Poales</taxon>
        <taxon>Poaceae</taxon>
        <taxon>PACMAD clade</taxon>
        <taxon>Panicoideae</taxon>
        <taxon>Panicodae</taxon>
        <taxon>Paniceae</taxon>
        <taxon>Panicinae</taxon>
        <taxon>Panicum</taxon>
        <taxon>Panicum sect. Hiantes</taxon>
    </lineage>
</organism>
<name>A0A8T0X7J8_PANVG</name>
<evidence type="ECO:0000256" key="1">
    <source>
        <dbReference type="SAM" id="MobiDB-lite"/>
    </source>
</evidence>
<dbReference type="Proteomes" id="UP000823388">
    <property type="component" value="Chromosome 1N"/>
</dbReference>
<dbReference type="EMBL" id="CM029038">
    <property type="protein sequence ID" value="KAG2653344.1"/>
    <property type="molecule type" value="Genomic_DNA"/>
</dbReference>
<proteinExistence type="predicted"/>
<protein>
    <submittedName>
        <fullName evidence="2">Uncharacterized protein</fullName>
    </submittedName>
</protein>
<sequence length="306" mass="32244">MHVRFFSRIVCDSCDRETKHPKWSRCCQHGPALLTWPDRTPTAAAAAWRQQRRVWSGLVCRSGAPVRGPVLRGPALRGARGLLMPGSLRPSGRRGATSVGATAFQIPPARPLPPARAAQNRLQRIASRRTAPPTSSSSPPAPPPPCAGRPTVPRLSRRRVPRHSRRDVPPAAGWSPAAASTSSAACALLRPGLPARRAPAVGYCGLGVGPRLHAHRCRLLRARLHAGPPHPLAWPVPATAASASAPASTRAAAASCGLGSTRGCRIHRRGPSPTPEPVSSRSDPVSNIRDRNGSLGSPTHSPSPLP</sequence>
<feature type="region of interest" description="Disordered" evidence="1">
    <location>
        <begin position="260"/>
        <end position="306"/>
    </location>
</feature>
<keyword evidence="3" id="KW-1185">Reference proteome</keyword>
<evidence type="ECO:0000313" key="2">
    <source>
        <dbReference type="EMBL" id="KAG2653344.1"/>
    </source>
</evidence>
<feature type="compositionally biased region" description="Low complexity" evidence="1">
    <location>
        <begin position="128"/>
        <end position="138"/>
    </location>
</feature>
<comment type="caution">
    <text evidence="2">The sequence shown here is derived from an EMBL/GenBank/DDBJ whole genome shotgun (WGS) entry which is preliminary data.</text>
</comment>
<dbReference type="AlphaFoldDB" id="A0A8T0X7J8"/>
<feature type="region of interest" description="Disordered" evidence="1">
    <location>
        <begin position="103"/>
        <end position="177"/>
    </location>
</feature>
<feature type="compositionally biased region" description="Basic residues" evidence="1">
    <location>
        <begin position="155"/>
        <end position="165"/>
    </location>
</feature>
<evidence type="ECO:0000313" key="3">
    <source>
        <dbReference type="Proteomes" id="UP000823388"/>
    </source>
</evidence>
<accession>A0A8T0X7J8</accession>
<reference evidence="2" key="1">
    <citation type="submission" date="2020-05" db="EMBL/GenBank/DDBJ databases">
        <title>WGS assembly of Panicum virgatum.</title>
        <authorList>
            <person name="Lovell J.T."/>
            <person name="Jenkins J."/>
            <person name="Shu S."/>
            <person name="Juenger T.E."/>
            <person name="Schmutz J."/>
        </authorList>
    </citation>
    <scope>NUCLEOTIDE SEQUENCE</scope>
    <source>
        <strain evidence="2">AP13</strain>
    </source>
</reference>